<protein>
    <submittedName>
        <fullName evidence="1">Uncharacterized protein</fullName>
    </submittedName>
</protein>
<dbReference type="AlphaFoldDB" id="A0A3A4JYH6"/>
<comment type="caution">
    <text evidence="1">The sequence shown here is derived from an EMBL/GenBank/DDBJ whole genome shotgun (WGS) entry which is preliminary data.</text>
</comment>
<dbReference type="Proteomes" id="UP000266677">
    <property type="component" value="Unassembled WGS sequence"/>
</dbReference>
<sequence length="82" mass="9593">MDTDPLDMDMGDDEQADEIREYERYIEDPPHDLDIADREDQDEGRLGIEEELEQEWTERDGEVEDNRPAEVAAVEIVNDDQL</sequence>
<dbReference type="EMBL" id="QZFU01000016">
    <property type="protein sequence ID" value="RJO76335.1"/>
    <property type="molecule type" value="Genomic_DNA"/>
</dbReference>
<organism evidence="1 2">
    <name type="scientific">Nocardia panacis</name>
    <dbReference type="NCBI Taxonomy" id="2340916"/>
    <lineage>
        <taxon>Bacteria</taxon>
        <taxon>Bacillati</taxon>
        <taxon>Actinomycetota</taxon>
        <taxon>Actinomycetes</taxon>
        <taxon>Mycobacteriales</taxon>
        <taxon>Nocardiaceae</taxon>
        <taxon>Nocardia</taxon>
    </lineage>
</organism>
<evidence type="ECO:0000313" key="1">
    <source>
        <dbReference type="EMBL" id="RJO76335.1"/>
    </source>
</evidence>
<keyword evidence="2" id="KW-1185">Reference proteome</keyword>
<proteinExistence type="predicted"/>
<accession>A0A3A4JYH6</accession>
<gene>
    <name evidence="1" type="ORF">D5S18_08280</name>
</gene>
<dbReference type="RefSeq" id="WP_120039264.1">
    <property type="nucleotide sequence ID" value="NZ_QZFU01000016.1"/>
</dbReference>
<evidence type="ECO:0000313" key="2">
    <source>
        <dbReference type="Proteomes" id="UP000266677"/>
    </source>
</evidence>
<name>A0A3A4JYH6_9NOCA</name>
<reference evidence="1 2" key="1">
    <citation type="submission" date="2018-09" db="EMBL/GenBank/DDBJ databases">
        <title>YIM PH21274 draft genome.</title>
        <authorList>
            <person name="Miao C."/>
        </authorList>
    </citation>
    <scope>NUCLEOTIDE SEQUENCE [LARGE SCALE GENOMIC DNA]</scope>
    <source>
        <strain evidence="1 2">YIM PH 21724</strain>
    </source>
</reference>
<dbReference type="OrthoDB" id="4570556at2"/>